<reference evidence="2" key="3">
    <citation type="submission" date="2015-06" db="UniProtKB">
        <authorList>
            <consortium name="EnsemblMetazoa"/>
        </authorList>
    </citation>
    <scope>IDENTIFICATION</scope>
</reference>
<dbReference type="AlphaFoldDB" id="T1FJW2"/>
<evidence type="ECO:0000313" key="2">
    <source>
        <dbReference type="EnsemblMetazoa" id="HelroP183590"/>
    </source>
</evidence>
<reference evidence="3" key="1">
    <citation type="submission" date="2012-12" db="EMBL/GenBank/DDBJ databases">
        <authorList>
            <person name="Hellsten U."/>
            <person name="Grimwood J."/>
            <person name="Chapman J.A."/>
            <person name="Shapiro H."/>
            <person name="Aerts A."/>
            <person name="Otillar R.P."/>
            <person name="Terry A.Y."/>
            <person name="Boore J.L."/>
            <person name="Simakov O."/>
            <person name="Marletaz F."/>
            <person name="Cho S.-J."/>
            <person name="Edsinger-Gonzales E."/>
            <person name="Havlak P."/>
            <person name="Kuo D.-H."/>
            <person name="Larsson T."/>
            <person name="Lv J."/>
            <person name="Arendt D."/>
            <person name="Savage R."/>
            <person name="Osoegawa K."/>
            <person name="de Jong P."/>
            <person name="Lindberg D.R."/>
            <person name="Seaver E.C."/>
            <person name="Weisblat D.A."/>
            <person name="Putnam N.H."/>
            <person name="Grigoriev I.V."/>
            <person name="Rokhsar D.S."/>
        </authorList>
    </citation>
    <scope>NUCLEOTIDE SEQUENCE</scope>
</reference>
<evidence type="ECO:0000313" key="1">
    <source>
        <dbReference type="EMBL" id="ESO10491.1"/>
    </source>
</evidence>
<evidence type="ECO:0000313" key="3">
    <source>
        <dbReference type="Proteomes" id="UP000015101"/>
    </source>
</evidence>
<sequence>MSKTCCYCAEIMRKPLEGIKCSYCVECLKFFESFNTVNMLIEKQEEYLSREKLSQISNADDLLDKSISNLKNKHSTTWFSFVKKNNDAVSNEMKTVKKTLDTVNDNKERENNIVLFNLSESEFVSKDRNIVMSLLKSLAGDAFNINNVLAVSRQGRKSDKICRPVIVRFSDATFKLLILRASFKIK</sequence>
<proteinExistence type="predicted"/>
<dbReference type="InParanoid" id="T1FJW2"/>
<dbReference type="HOGENOM" id="CLU_1455944_0_0_1"/>
<name>T1FJW2_HELRO</name>
<dbReference type="EnsemblMetazoa" id="HelroT183590">
    <property type="protein sequence ID" value="HelroP183590"/>
    <property type="gene ID" value="HelroG183590"/>
</dbReference>
<dbReference type="GeneID" id="20209111"/>
<dbReference type="Proteomes" id="UP000015101">
    <property type="component" value="Unassembled WGS sequence"/>
</dbReference>
<dbReference type="KEGG" id="hro:HELRODRAFT_183590"/>
<dbReference type="EMBL" id="AMQM01008873">
    <property type="status" value="NOT_ANNOTATED_CDS"/>
    <property type="molecule type" value="Genomic_DNA"/>
</dbReference>
<reference evidence="1 3" key="2">
    <citation type="journal article" date="2013" name="Nature">
        <title>Insights into bilaterian evolution from three spiralian genomes.</title>
        <authorList>
            <person name="Simakov O."/>
            <person name="Marletaz F."/>
            <person name="Cho S.J."/>
            <person name="Edsinger-Gonzales E."/>
            <person name="Havlak P."/>
            <person name="Hellsten U."/>
            <person name="Kuo D.H."/>
            <person name="Larsson T."/>
            <person name="Lv J."/>
            <person name="Arendt D."/>
            <person name="Savage R."/>
            <person name="Osoegawa K."/>
            <person name="de Jong P."/>
            <person name="Grimwood J."/>
            <person name="Chapman J.A."/>
            <person name="Shapiro H."/>
            <person name="Aerts A."/>
            <person name="Otillar R.P."/>
            <person name="Terry A.Y."/>
            <person name="Boore J.L."/>
            <person name="Grigoriev I.V."/>
            <person name="Lindberg D.R."/>
            <person name="Seaver E.C."/>
            <person name="Weisblat D.A."/>
            <person name="Putnam N.H."/>
            <person name="Rokhsar D.S."/>
        </authorList>
    </citation>
    <scope>NUCLEOTIDE SEQUENCE</scope>
</reference>
<dbReference type="OrthoDB" id="6089128at2759"/>
<dbReference type="PANTHER" id="PTHR37445:SF3">
    <property type="entry name" value="ZINC FINGER PHD-TYPE DOMAIN-CONTAINING PROTEIN"/>
    <property type="match status" value="1"/>
</dbReference>
<gene>
    <name evidence="2" type="primary">20209111</name>
    <name evidence="1" type="ORF">HELRODRAFT_183590</name>
</gene>
<protein>
    <submittedName>
        <fullName evidence="1 2">Uncharacterized protein</fullName>
    </submittedName>
</protein>
<dbReference type="CTD" id="20209111"/>
<accession>T1FJW2</accession>
<dbReference type="PANTHER" id="PTHR37445">
    <property type="entry name" value="PROTEIN CBG24663"/>
    <property type="match status" value="1"/>
</dbReference>
<keyword evidence="3" id="KW-1185">Reference proteome</keyword>
<dbReference type="EMBL" id="KB095865">
    <property type="protein sequence ID" value="ESO10491.1"/>
    <property type="molecule type" value="Genomic_DNA"/>
</dbReference>
<dbReference type="RefSeq" id="XP_009011429.1">
    <property type="nucleotide sequence ID" value="XM_009013181.1"/>
</dbReference>
<organism evidence="2 3">
    <name type="scientific">Helobdella robusta</name>
    <name type="common">Californian leech</name>
    <dbReference type="NCBI Taxonomy" id="6412"/>
    <lineage>
        <taxon>Eukaryota</taxon>
        <taxon>Metazoa</taxon>
        <taxon>Spiralia</taxon>
        <taxon>Lophotrochozoa</taxon>
        <taxon>Annelida</taxon>
        <taxon>Clitellata</taxon>
        <taxon>Hirudinea</taxon>
        <taxon>Rhynchobdellida</taxon>
        <taxon>Glossiphoniidae</taxon>
        <taxon>Helobdella</taxon>
    </lineage>
</organism>